<feature type="domain" description="Asparagine synthetase" evidence="5">
    <location>
        <begin position="213"/>
        <end position="300"/>
    </location>
</feature>
<dbReference type="Proteomes" id="UP000036681">
    <property type="component" value="Unplaced"/>
</dbReference>
<dbReference type="InterPro" id="IPR051857">
    <property type="entry name" value="Asn_synthetase_domain"/>
</dbReference>
<feature type="domain" description="Asparagine synthetase" evidence="5">
    <location>
        <begin position="166"/>
        <end position="200"/>
    </location>
</feature>
<organism evidence="6 7">
    <name type="scientific">Ascaris lumbricoides</name>
    <name type="common">Giant roundworm</name>
    <dbReference type="NCBI Taxonomy" id="6252"/>
    <lineage>
        <taxon>Eukaryota</taxon>
        <taxon>Metazoa</taxon>
        <taxon>Ecdysozoa</taxon>
        <taxon>Nematoda</taxon>
        <taxon>Chromadorea</taxon>
        <taxon>Rhabditida</taxon>
        <taxon>Spirurina</taxon>
        <taxon>Ascaridomorpha</taxon>
        <taxon>Ascaridoidea</taxon>
        <taxon>Ascarididae</taxon>
        <taxon>Ascaris</taxon>
    </lineage>
</organism>
<feature type="domain" description="NADP-dependent oxidoreductase" evidence="4">
    <location>
        <begin position="553"/>
        <end position="689"/>
    </location>
</feature>
<dbReference type="WBParaSite" id="ALUE_0001631801-mRNA-1">
    <property type="protein sequence ID" value="ALUE_0001631801-mRNA-1"/>
    <property type="gene ID" value="ALUE_0001631801"/>
</dbReference>
<sequence>MNVCGKNFSGVIILAKVVQNFEIANIVASCNDGREISRDGTFVQHVGQIVGTFPCVLLLEQREVLVAAFAFPTLHILSNSNSHLSTLDFSGAPDRSRSIEAFKHLRSCYPERFFRLILVDVSREELADCRKKYIARLVAPSFSVLDDSIACVLWFAARGEGTLYDETSGCDMSVAVKSESKVVLVGSGADELFGGYSRHRVCYQKGGRDGAIDEIQLELSQIGERNLARDDRVISGLGKDIRAPFLDDLFVEWVNSIPLELKADFTKGRGVGEKVIIREALKHMGTPASLYGAPKRAMQFGTKIVKLHLGTPTSLYGAPKRAMQFGTKIVKLVGGKEKGSDRCSRLMEDALSCPFMILPARSVDMPLTNVPGGVVKLNTGFPFPLIGLGTYKVTGQETVTAVVDAALKAGYRMFDTAKYYRNEPELGNALQDLLPKYGLEREDIFITTKFFPSATNNKEFARKMVDESLRDLKTRVENDELNISAVIKFILISSVDDLLPKYGLEREDIFITTKFFPSATNNKEFARKMVDESLRDLKTSLTFMALPRSNEIKAFGKMMPAVNQIEFHPHFTRQSLHDYCDKEGVRMRLFIQFSKFTCFEVSPAEDASVSTCAFSSLARNHEDLIGDPVIKRIAEKHATSPQLVLLAWAHGIGVGIVPKSANPSRVVENFKVVELKLSQEELAEIGKLNRNKHYIRCDGWNVL</sequence>
<evidence type="ECO:0000313" key="7">
    <source>
        <dbReference type="WBParaSite" id="ALUE_0001631801-mRNA-1"/>
    </source>
</evidence>
<name>A0A9J2Q273_ASCLU</name>
<keyword evidence="3" id="KW-0315">Glutamine amidotransferase</keyword>
<dbReference type="PANTHER" id="PTHR45937">
    <property type="entry name" value="ASPARAGINE SYNTHETASE DOMAIN-CONTAINING PROTEIN 1"/>
    <property type="match status" value="1"/>
</dbReference>
<keyword evidence="2" id="KW-0061">Asparagine biosynthesis</keyword>
<protein>
    <submittedName>
        <fullName evidence="7">NADP-dependent oxidoreductase domain-containing protein</fullName>
    </submittedName>
</protein>
<feature type="domain" description="NADP-dependent oxidoreductase" evidence="4">
    <location>
        <begin position="386"/>
        <end position="474"/>
    </location>
</feature>
<dbReference type="AlphaFoldDB" id="A0A9J2Q273"/>
<dbReference type="Pfam" id="PF00248">
    <property type="entry name" value="Aldo_ket_red"/>
    <property type="match status" value="2"/>
</dbReference>
<dbReference type="InterPro" id="IPR023210">
    <property type="entry name" value="NADP_OxRdtase_dom"/>
</dbReference>
<dbReference type="CDD" id="cd01991">
    <property type="entry name" value="Asn_synthase_B_C"/>
    <property type="match status" value="1"/>
</dbReference>
<accession>A0A9J2Q273</accession>
<dbReference type="Gene3D" id="3.40.50.620">
    <property type="entry name" value="HUPs"/>
    <property type="match status" value="1"/>
</dbReference>
<dbReference type="Pfam" id="PF00733">
    <property type="entry name" value="Asn_synthase"/>
    <property type="match status" value="2"/>
</dbReference>
<dbReference type="SUPFAM" id="SSF52402">
    <property type="entry name" value="Adenine nucleotide alpha hydrolases-like"/>
    <property type="match status" value="1"/>
</dbReference>
<proteinExistence type="predicted"/>
<reference evidence="7" key="1">
    <citation type="submission" date="2023-03" db="UniProtKB">
        <authorList>
            <consortium name="WormBaseParasite"/>
        </authorList>
    </citation>
    <scope>IDENTIFICATION</scope>
</reference>
<dbReference type="InterPro" id="IPR020471">
    <property type="entry name" value="AKR"/>
</dbReference>
<evidence type="ECO:0000256" key="2">
    <source>
        <dbReference type="ARBA" id="ARBA00022888"/>
    </source>
</evidence>
<dbReference type="InterPro" id="IPR036812">
    <property type="entry name" value="NAD(P)_OxRdtase_dom_sf"/>
</dbReference>
<dbReference type="InterPro" id="IPR001962">
    <property type="entry name" value="Asn_synthase"/>
</dbReference>
<dbReference type="PRINTS" id="PR00069">
    <property type="entry name" value="ALDKETRDTASE"/>
</dbReference>
<evidence type="ECO:0000256" key="1">
    <source>
        <dbReference type="ARBA" id="ARBA00022605"/>
    </source>
</evidence>
<evidence type="ECO:0000259" key="5">
    <source>
        <dbReference type="Pfam" id="PF00733"/>
    </source>
</evidence>
<dbReference type="GO" id="GO:0006529">
    <property type="term" value="P:asparagine biosynthetic process"/>
    <property type="evidence" value="ECO:0007669"/>
    <property type="project" value="UniProtKB-KW"/>
</dbReference>
<dbReference type="Gene3D" id="3.20.20.100">
    <property type="entry name" value="NADP-dependent oxidoreductase domain"/>
    <property type="match status" value="2"/>
</dbReference>
<evidence type="ECO:0000259" key="4">
    <source>
        <dbReference type="Pfam" id="PF00248"/>
    </source>
</evidence>
<keyword evidence="1" id="KW-0028">Amino-acid biosynthesis</keyword>
<dbReference type="SUPFAM" id="SSF51430">
    <property type="entry name" value="NAD(P)-linked oxidoreductase"/>
    <property type="match status" value="2"/>
</dbReference>
<dbReference type="PANTHER" id="PTHR45937:SF1">
    <property type="entry name" value="ASPARAGINE SYNTHETASE DOMAIN-CONTAINING PROTEIN 1"/>
    <property type="match status" value="1"/>
</dbReference>
<evidence type="ECO:0000313" key="6">
    <source>
        <dbReference type="Proteomes" id="UP000036681"/>
    </source>
</evidence>
<dbReference type="InterPro" id="IPR014729">
    <property type="entry name" value="Rossmann-like_a/b/a_fold"/>
</dbReference>
<dbReference type="GO" id="GO:0016491">
    <property type="term" value="F:oxidoreductase activity"/>
    <property type="evidence" value="ECO:0007669"/>
    <property type="project" value="InterPro"/>
</dbReference>
<evidence type="ECO:0000256" key="3">
    <source>
        <dbReference type="ARBA" id="ARBA00022962"/>
    </source>
</evidence>
<dbReference type="GO" id="GO:0004066">
    <property type="term" value="F:asparagine synthase (glutamine-hydrolyzing) activity"/>
    <property type="evidence" value="ECO:0007669"/>
    <property type="project" value="InterPro"/>
</dbReference>
<keyword evidence="6" id="KW-1185">Reference proteome</keyword>